<feature type="domain" description="Alpha/beta hydrolase fold-3" evidence="2">
    <location>
        <begin position="54"/>
        <end position="178"/>
    </location>
</feature>
<dbReference type="InterPro" id="IPR050300">
    <property type="entry name" value="GDXG_lipolytic_enzyme"/>
</dbReference>
<dbReference type="GO" id="GO:0016787">
    <property type="term" value="F:hydrolase activity"/>
    <property type="evidence" value="ECO:0007669"/>
    <property type="project" value="UniProtKB-KW"/>
</dbReference>
<evidence type="ECO:0000259" key="2">
    <source>
        <dbReference type="Pfam" id="PF07859"/>
    </source>
</evidence>
<dbReference type="InterPro" id="IPR029058">
    <property type="entry name" value="AB_hydrolase_fold"/>
</dbReference>
<evidence type="ECO:0000313" key="3">
    <source>
        <dbReference type="EMBL" id="MBK1827425.1"/>
    </source>
</evidence>
<dbReference type="SUPFAM" id="SSF53474">
    <property type="entry name" value="alpha/beta-Hydrolases"/>
    <property type="match status" value="1"/>
</dbReference>
<sequence>MSLLSKVPLLGQERQREMMKSATPLTYLETPEGPVQAHFFVPHDFSLERQWPLIVFFHGGFWDTAMPTQFVPQCLHFATRGAMAVVVETRLESTHRTGPMEAMEDVKVFLAWLAEHSERLGIDLDRIVFSGASGGAFLALEQVLPKPGKNDPAPPISPKALVLFSSLLDTTPSQFAKRFPDGKTARKHCPLRQMRRKLPPMMLCHGKSDRVTPFEDARKFVKGLKWRGNQVELLEFERAEHSFFNFNVSELHYELTLKAADHFLVGLDLLEPDELADL</sequence>
<dbReference type="PANTHER" id="PTHR48081">
    <property type="entry name" value="AB HYDROLASE SUPERFAMILY PROTEIN C4A8.06C"/>
    <property type="match status" value="1"/>
</dbReference>
<evidence type="ECO:0000256" key="1">
    <source>
        <dbReference type="ARBA" id="ARBA00022801"/>
    </source>
</evidence>
<dbReference type="InterPro" id="IPR013094">
    <property type="entry name" value="AB_hydrolase_3"/>
</dbReference>
<keyword evidence="1 3" id="KW-0378">Hydrolase</keyword>
<proteinExistence type="predicted"/>
<accession>A0A934RBD2</accession>
<organism evidence="3 4">
    <name type="scientific">Haloferula rosea</name>
    <dbReference type="NCBI Taxonomy" id="490093"/>
    <lineage>
        <taxon>Bacteria</taxon>
        <taxon>Pseudomonadati</taxon>
        <taxon>Verrucomicrobiota</taxon>
        <taxon>Verrucomicrobiia</taxon>
        <taxon>Verrucomicrobiales</taxon>
        <taxon>Verrucomicrobiaceae</taxon>
        <taxon>Haloferula</taxon>
    </lineage>
</organism>
<protein>
    <submittedName>
        <fullName evidence="3">Alpha/beta hydrolase</fullName>
    </submittedName>
</protein>
<dbReference type="Pfam" id="PF07859">
    <property type="entry name" value="Abhydrolase_3"/>
    <property type="match status" value="1"/>
</dbReference>
<dbReference type="AlphaFoldDB" id="A0A934RBD2"/>
<keyword evidence="4" id="KW-1185">Reference proteome</keyword>
<comment type="caution">
    <text evidence="3">The sequence shown here is derived from an EMBL/GenBank/DDBJ whole genome shotgun (WGS) entry which is preliminary data.</text>
</comment>
<evidence type="ECO:0000313" key="4">
    <source>
        <dbReference type="Proteomes" id="UP000658278"/>
    </source>
</evidence>
<dbReference type="RefSeq" id="WP_200278876.1">
    <property type="nucleotide sequence ID" value="NZ_JAENII010000007.1"/>
</dbReference>
<dbReference type="Gene3D" id="3.40.50.1820">
    <property type="entry name" value="alpha/beta hydrolase"/>
    <property type="match status" value="1"/>
</dbReference>
<reference evidence="3" key="1">
    <citation type="submission" date="2021-01" db="EMBL/GenBank/DDBJ databases">
        <title>Modified the classification status of verrucomicrobia.</title>
        <authorList>
            <person name="Feng X."/>
        </authorList>
    </citation>
    <scope>NUCLEOTIDE SEQUENCE</scope>
    <source>
        <strain evidence="3">KCTC 22201</strain>
    </source>
</reference>
<dbReference type="Proteomes" id="UP000658278">
    <property type="component" value="Unassembled WGS sequence"/>
</dbReference>
<dbReference type="EMBL" id="JAENII010000007">
    <property type="protein sequence ID" value="MBK1827425.1"/>
    <property type="molecule type" value="Genomic_DNA"/>
</dbReference>
<gene>
    <name evidence="3" type="ORF">JIN81_10350</name>
</gene>
<name>A0A934RBD2_9BACT</name>